<gene>
    <name evidence="5" type="ORF">BJ988_000960</name>
</gene>
<protein>
    <submittedName>
        <fullName evidence="5">Peptidoglycan/LPS O-acetylase OafA/YrhL</fullName>
    </submittedName>
</protein>
<comment type="caution">
    <text evidence="5">The sequence shown here is derived from an EMBL/GenBank/DDBJ whole genome shotgun (WGS) entry which is preliminary data.</text>
</comment>
<keyword evidence="2" id="KW-1133">Transmembrane helix</keyword>
<evidence type="ECO:0000313" key="6">
    <source>
        <dbReference type="Proteomes" id="UP000564496"/>
    </source>
</evidence>
<dbReference type="Proteomes" id="UP000564496">
    <property type="component" value="Unassembled WGS sequence"/>
</dbReference>
<proteinExistence type="predicted"/>
<evidence type="ECO:0000313" key="5">
    <source>
        <dbReference type="EMBL" id="NYI76312.1"/>
    </source>
</evidence>
<feature type="transmembrane region" description="Helical" evidence="2">
    <location>
        <begin position="164"/>
        <end position="180"/>
    </location>
</feature>
<keyword evidence="2" id="KW-0812">Transmembrane</keyword>
<dbReference type="Pfam" id="PF19040">
    <property type="entry name" value="SGNH"/>
    <property type="match status" value="1"/>
</dbReference>
<evidence type="ECO:0000259" key="4">
    <source>
        <dbReference type="Pfam" id="PF19040"/>
    </source>
</evidence>
<feature type="transmembrane region" description="Helical" evidence="2">
    <location>
        <begin position="51"/>
        <end position="72"/>
    </location>
</feature>
<dbReference type="InterPro" id="IPR050879">
    <property type="entry name" value="Acyltransferase_3"/>
</dbReference>
<feature type="transmembrane region" description="Helical" evidence="2">
    <location>
        <begin position="379"/>
        <end position="399"/>
    </location>
</feature>
<evidence type="ECO:0000259" key="3">
    <source>
        <dbReference type="Pfam" id="PF01757"/>
    </source>
</evidence>
<sequence length="699" mass="74886">MPTLQASREQPAPATERAVPSGGQRADIQALRALAVSLVVIYHFWPHRLTGGYVGVDVFFVISGFLITTHLIQNPPARLGDLASFWGRRIRRLLPAALLVLVASLVATWLVAPSTLWHDTTVQAIASAFYAQNWALAAQAVDYMAADSVPTAVQHYWSLSIEEQFYLCWPVLIMLSGIFVRRRGGSLLSGAACCIVIVTLISFASSALAPSTDAAAYFHSWTRFWELGAGGLAAFVAIWLPAAEGGRTLRTLLAWAGLAGIVFSAWTYDETTVFPGSAAALPVLATALVILAAPVPGAGSPLPLMGLRPVQWLGGVSYSVYLWHWPVIVLLPFALGHPPSWPVKAGALAVVFLLAWGTKITVEDPLRGSRPLGMPLRRSFVFALSGALVVSAVGAGLEWRTRLASEAPTVAAGRPCFGAQALIDRGCDSVHGESLVTPPAFAATDMSPAAERGCVVGGGYTDRASCTFGAASGKQARVALIGNSHADMWLPALDEVAERRGWRVTTYLIENCYTVARKIDFEDKRTGNCASWNRWAIGEVSKGDFDLVITGNRSLQPLVGVSEADKGEVLTRAYEKVLRQWMDGGKRVLVLQDVPRAGFDDDPTDPQCVEANASDLAACDAPISQRDVPVEQADAARQINDERVKVFDPTPYVCPDGICRAVVGGVIVHYDLHHLSGTFVRSLAPQLGVAVEQAMEGSN</sequence>
<feature type="transmembrane region" description="Helical" evidence="2">
    <location>
        <begin position="252"/>
        <end position="268"/>
    </location>
</feature>
<dbReference type="GO" id="GO:0016020">
    <property type="term" value="C:membrane"/>
    <property type="evidence" value="ECO:0007669"/>
    <property type="project" value="TreeGrafter"/>
</dbReference>
<dbReference type="GO" id="GO:0016747">
    <property type="term" value="F:acyltransferase activity, transferring groups other than amino-acyl groups"/>
    <property type="evidence" value="ECO:0007669"/>
    <property type="project" value="InterPro"/>
</dbReference>
<dbReference type="InterPro" id="IPR002656">
    <property type="entry name" value="Acyl_transf_3_dom"/>
</dbReference>
<feature type="region of interest" description="Disordered" evidence="1">
    <location>
        <begin position="1"/>
        <end position="21"/>
    </location>
</feature>
<feature type="domain" description="SGNH" evidence="4">
    <location>
        <begin position="462"/>
        <end position="687"/>
    </location>
</feature>
<feature type="transmembrane region" description="Helical" evidence="2">
    <location>
        <begin position="341"/>
        <end position="358"/>
    </location>
</feature>
<organism evidence="5 6">
    <name type="scientific">Nocardioides panzhihuensis</name>
    <dbReference type="NCBI Taxonomy" id="860243"/>
    <lineage>
        <taxon>Bacteria</taxon>
        <taxon>Bacillati</taxon>
        <taxon>Actinomycetota</taxon>
        <taxon>Actinomycetes</taxon>
        <taxon>Propionibacteriales</taxon>
        <taxon>Nocardioidaceae</taxon>
        <taxon>Nocardioides</taxon>
    </lineage>
</organism>
<dbReference type="InterPro" id="IPR043968">
    <property type="entry name" value="SGNH"/>
</dbReference>
<dbReference type="Pfam" id="PF01757">
    <property type="entry name" value="Acyl_transf_3"/>
    <property type="match status" value="1"/>
</dbReference>
<feature type="transmembrane region" description="Helical" evidence="2">
    <location>
        <begin position="274"/>
        <end position="295"/>
    </location>
</feature>
<keyword evidence="2" id="KW-0472">Membrane</keyword>
<feature type="domain" description="Acyltransferase 3" evidence="3">
    <location>
        <begin position="26"/>
        <end position="356"/>
    </location>
</feature>
<feature type="transmembrane region" description="Helical" evidence="2">
    <location>
        <begin position="93"/>
        <end position="112"/>
    </location>
</feature>
<dbReference type="EMBL" id="JACBZR010000001">
    <property type="protein sequence ID" value="NYI76312.1"/>
    <property type="molecule type" value="Genomic_DNA"/>
</dbReference>
<dbReference type="PANTHER" id="PTHR23028">
    <property type="entry name" value="ACETYLTRANSFERASE"/>
    <property type="match status" value="1"/>
</dbReference>
<keyword evidence="6" id="KW-1185">Reference proteome</keyword>
<evidence type="ECO:0000256" key="1">
    <source>
        <dbReference type="SAM" id="MobiDB-lite"/>
    </source>
</evidence>
<feature type="transmembrane region" description="Helical" evidence="2">
    <location>
        <begin position="221"/>
        <end position="240"/>
    </location>
</feature>
<dbReference type="PANTHER" id="PTHR23028:SF53">
    <property type="entry name" value="ACYL_TRANSF_3 DOMAIN-CONTAINING PROTEIN"/>
    <property type="match status" value="1"/>
</dbReference>
<name>A0A7Z0IR38_9ACTN</name>
<dbReference type="RefSeq" id="WP_179656968.1">
    <property type="nucleotide sequence ID" value="NZ_JACBZR010000001.1"/>
</dbReference>
<feature type="transmembrane region" description="Helical" evidence="2">
    <location>
        <begin position="187"/>
        <end position="209"/>
    </location>
</feature>
<feature type="transmembrane region" description="Helical" evidence="2">
    <location>
        <begin position="26"/>
        <end position="45"/>
    </location>
</feature>
<dbReference type="AlphaFoldDB" id="A0A7Z0IR38"/>
<feature type="transmembrane region" description="Helical" evidence="2">
    <location>
        <begin position="316"/>
        <end position="335"/>
    </location>
</feature>
<reference evidence="5 6" key="1">
    <citation type="submission" date="2020-07" db="EMBL/GenBank/DDBJ databases">
        <title>Sequencing the genomes of 1000 actinobacteria strains.</title>
        <authorList>
            <person name="Klenk H.-P."/>
        </authorList>
    </citation>
    <scope>NUCLEOTIDE SEQUENCE [LARGE SCALE GENOMIC DNA]</scope>
    <source>
        <strain evidence="5 6">DSM 26487</strain>
    </source>
</reference>
<accession>A0A7Z0IR38</accession>
<dbReference type="GO" id="GO:0009103">
    <property type="term" value="P:lipopolysaccharide biosynthetic process"/>
    <property type="evidence" value="ECO:0007669"/>
    <property type="project" value="TreeGrafter"/>
</dbReference>
<evidence type="ECO:0000256" key="2">
    <source>
        <dbReference type="SAM" id="Phobius"/>
    </source>
</evidence>